<dbReference type="RefSeq" id="WP_081901327.1">
    <property type="nucleotide sequence ID" value="NZ_KN050779.1"/>
</dbReference>
<dbReference type="Pfam" id="PF04961">
    <property type="entry name" value="FTCD_C"/>
    <property type="match status" value="1"/>
</dbReference>
<comment type="caution">
    <text evidence="2">The sequence shown here is derived from an EMBL/GenBank/DDBJ whole genome shotgun (WGS) entry which is preliminary data.</text>
</comment>
<evidence type="ECO:0000259" key="1">
    <source>
        <dbReference type="Pfam" id="PF04961"/>
    </source>
</evidence>
<dbReference type="eggNOG" id="COG3404">
    <property type="taxonomic scope" value="Bacteria"/>
</dbReference>
<feature type="domain" description="Cyclodeaminase/cyclohydrolase" evidence="1">
    <location>
        <begin position="20"/>
        <end position="181"/>
    </location>
</feature>
<dbReference type="EMBL" id="JXUW01000013">
    <property type="protein sequence ID" value="KJE76685.1"/>
    <property type="molecule type" value="Genomic_DNA"/>
</dbReference>
<dbReference type="SUPFAM" id="SSF101262">
    <property type="entry name" value="Methenyltetrahydrofolate cyclohydrolase-like"/>
    <property type="match status" value="1"/>
</dbReference>
<organism evidence="2 3">
    <name type="scientific">Ferrimicrobium acidiphilum DSM 19497</name>
    <dbReference type="NCBI Taxonomy" id="1121877"/>
    <lineage>
        <taxon>Bacteria</taxon>
        <taxon>Bacillati</taxon>
        <taxon>Actinomycetota</taxon>
        <taxon>Acidimicrobiia</taxon>
        <taxon>Acidimicrobiales</taxon>
        <taxon>Acidimicrobiaceae</taxon>
        <taxon>Ferrimicrobium</taxon>
    </lineage>
</organism>
<keyword evidence="3" id="KW-1185">Reference proteome</keyword>
<gene>
    <name evidence="2" type="ORF">FEAC_16140</name>
</gene>
<dbReference type="InterPro" id="IPR007044">
    <property type="entry name" value="Cyclodeamin/CycHdrlase"/>
</dbReference>
<dbReference type="InterPro" id="IPR036178">
    <property type="entry name" value="Formintransfe-cycloase-like_sf"/>
</dbReference>
<protein>
    <submittedName>
        <fullName evidence="2">Formiminotransferase-cyclodeaminase</fullName>
    </submittedName>
</protein>
<dbReference type="AlphaFoldDB" id="A0A0D8FTS9"/>
<dbReference type="GO" id="GO:0016740">
    <property type="term" value="F:transferase activity"/>
    <property type="evidence" value="ECO:0007669"/>
    <property type="project" value="UniProtKB-KW"/>
</dbReference>
<dbReference type="STRING" id="1121877.FEAC_16140"/>
<evidence type="ECO:0000313" key="3">
    <source>
        <dbReference type="Proteomes" id="UP000032336"/>
    </source>
</evidence>
<accession>A0A0D8FTS9</accession>
<dbReference type="Gene3D" id="1.20.120.680">
    <property type="entry name" value="Formiminotetrahydrofolate cyclodeaminase monomer, up-and-down helical bundle"/>
    <property type="match status" value="1"/>
</dbReference>
<evidence type="ECO:0000313" key="2">
    <source>
        <dbReference type="EMBL" id="KJE76685.1"/>
    </source>
</evidence>
<sequence length="210" mass="22283">MNRVKLSDSAELPHYLSYSTEDFIEMVAEPQPAPAAGSVAALTVSLAAALCVKSALLSTRQMPEAPSLANSAKELMHRSEELCQVDAQSYAEVILALRAQRLTESLSNRNKVQEAIGRAAQVLLEVVKVALEIGSIASQLAEQGNPNLIGDSITAAVLAEAGVRSSIALATINLKDIESNTDTTEFTRLLAMAEAHTTRAQEAARARSAL</sequence>
<keyword evidence="2" id="KW-0808">Transferase</keyword>
<reference evidence="2 3" key="1">
    <citation type="submission" date="2015-01" db="EMBL/GenBank/DDBJ databases">
        <title>Draft genome of the acidophilic iron oxidizer Ferrimicrobium acidiphilum strain T23.</title>
        <authorList>
            <person name="Poehlein A."/>
            <person name="Eisen S."/>
            <person name="Schloemann M."/>
            <person name="Johnson B.D."/>
            <person name="Daniel R."/>
            <person name="Muehling M."/>
        </authorList>
    </citation>
    <scope>NUCLEOTIDE SEQUENCE [LARGE SCALE GENOMIC DNA]</scope>
    <source>
        <strain evidence="2 3">T23</strain>
    </source>
</reference>
<name>A0A0D8FTS9_9ACTN</name>
<proteinExistence type="predicted"/>
<dbReference type="Proteomes" id="UP000032336">
    <property type="component" value="Unassembled WGS sequence"/>
</dbReference>